<feature type="compositionally biased region" description="Acidic residues" evidence="1">
    <location>
        <begin position="119"/>
        <end position="131"/>
    </location>
</feature>
<dbReference type="EMBL" id="BK015055">
    <property type="protein sequence ID" value="DAD89209.1"/>
    <property type="molecule type" value="Genomic_DNA"/>
</dbReference>
<evidence type="ECO:0000313" key="3">
    <source>
        <dbReference type="EMBL" id="DAD89209.1"/>
    </source>
</evidence>
<feature type="region of interest" description="Disordered" evidence="1">
    <location>
        <begin position="216"/>
        <end position="241"/>
    </location>
</feature>
<feature type="compositionally biased region" description="Polar residues" evidence="1">
    <location>
        <begin position="132"/>
        <end position="150"/>
    </location>
</feature>
<feature type="domain" description="DUF6291" evidence="2">
    <location>
        <begin position="7"/>
        <end position="85"/>
    </location>
</feature>
<sequence>MAKEKNSFVLYYDLEDILLDLSDSQIAELFRAIFAYEKRGEAYSGSDPEVKIAMRFVSRALDDNDERYRAKVEKRREAGRKGGLKSAQSRKQKKQNEANQANATKGKQKKQSQANQADNEPEPVPDNDTDSEGTTSPTRARVTQQSTLASQKVQWADNVTMTNAEHQKLLDAHGPADTALMIEHLSHYKAANGKHYDSDYRAILAWVTKWLSEQKGTKTGAAQRPSKAPTPMPPTQESLAEQEQRILANERWMRDFLESQREDEQNE</sequence>
<proteinExistence type="predicted"/>
<dbReference type="Pfam" id="PF19808">
    <property type="entry name" value="DUF6291"/>
    <property type="match status" value="1"/>
</dbReference>
<accession>A0A8S5N3M4</accession>
<protein>
    <recommendedName>
        <fullName evidence="2">DUF6291 domain-containing protein</fullName>
    </recommendedName>
</protein>
<evidence type="ECO:0000256" key="1">
    <source>
        <dbReference type="SAM" id="MobiDB-lite"/>
    </source>
</evidence>
<feature type="compositionally biased region" description="Polar residues" evidence="1">
    <location>
        <begin position="97"/>
        <end position="118"/>
    </location>
</feature>
<reference evidence="3" key="1">
    <citation type="journal article" date="2021" name="Proc. Natl. Acad. Sci. U.S.A.">
        <title>A Catalog of Tens of Thousands of Viruses from Human Metagenomes Reveals Hidden Associations with Chronic Diseases.</title>
        <authorList>
            <person name="Tisza M.J."/>
            <person name="Buck C.B."/>
        </authorList>
    </citation>
    <scope>NUCLEOTIDE SEQUENCE</scope>
    <source>
        <strain evidence="3">Ct5Px37</strain>
    </source>
</reference>
<organism evidence="3">
    <name type="scientific">Siphoviridae sp. ct5Px37</name>
    <dbReference type="NCBI Taxonomy" id="2826293"/>
    <lineage>
        <taxon>Viruses</taxon>
        <taxon>Duplodnaviria</taxon>
        <taxon>Heunggongvirae</taxon>
        <taxon>Uroviricota</taxon>
        <taxon>Caudoviricetes</taxon>
    </lineage>
</organism>
<dbReference type="InterPro" id="IPR046258">
    <property type="entry name" value="DUF6291"/>
</dbReference>
<feature type="region of interest" description="Disordered" evidence="1">
    <location>
        <begin position="72"/>
        <end position="150"/>
    </location>
</feature>
<evidence type="ECO:0000259" key="2">
    <source>
        <dbReference type="Pfam" id="PF19808"/>
    </source>
</evidence>
<name>A0A8S5N3M4_9CAUD</name>